<dbReference type="EMBL" id="JARPOI010000015">
    <property type="protein sequence ID" value="KAJ9152499.1"/>
    <property type="molecule type" value="Genomic_DNA"/>
</dbReference>
<accession>A0ABQ9KYT9</accession>
<sequence length="71" mass="7287">MALDKTLLAINTITIACSLLLAVAVEAQVETPGLKPAPAPAPNASSLSYFPAKLMGLVGFAVSFFVLKLVA</sequence>
<protein>
    <submittedName>
        <fullName evidence="3">Uncharacterized protein</fullName>
    </submittedName>
</protein>
<evidence type="ECO:0000256" key="1">
    <source>
        <dbReference type="SAM" id="Phobius"/>
    </source>
</evidence>
<feature type="signal peptide" evidence="2">
    <location>
        <begin position="1"/>
        <end position="27"/>
    </location>
</feature>
<keyword evidence="1" id="KW-0812">Transmembrane</keyword>
<keyword evidence="2" id="KW-0732">Signal</keyword>
<gene>
    <name evidence="3" type="ORF">P3X46_026060</name>
</gene>
<dbReference type="Proteomes" id="UP001174677">
    <property type="component" value="Chromosome 15"/>
</dbReference>
<name>A0ABQ9KYT9_HEVBR</name>
<feature type="chain" id="PRO_5047323778" evidence="2">
    <location>
        <begin position="28"/>
        <end position="71"/>
    </location>
</feature>
<keyword evidence="4" id="KW-1185">Reference proteome</keyword>
<feature type="transmembrane region" description="Helical" evidence="1">
    <location>
        <begin position="51"/>
        <end position="70"/>
    </location>
</feature>
<evidence type="ECO:0000256" key="2">
    <source>
        <dbReference type="SAM" id="SignalP"/>
    </source>
</evidence>
<comment type="caution">
    <text evidence="3">The sequence shown here is derived from an EMBL/GenBank/DDBJ whole genome shotgun (WGS) entry which is preliminary data.</text>
</comment>
<keyword evidence="1" id="KW-1133">Transmembrane helix</keyword>
<evidence type="ECO:0000313" key="3">
    <source>
        <dbReference type="EMBL" id="KAJ9152499.1"/>
    </source>
</evidence>
<proteinExistence type="predicted"/>
<keyword evidence="1" id="KW-0472">Membrane</keyword>
<evidence type="ECO:0000313" key="4">
    <source>
        <dbReference type="Proteomes" id="UP001174677"/>
    </source>
</evidence>
<reference evidence="3 4" key="1">
    <citation type="journal article" date="2023" name="Plant Biotechnol. J.">
        <title>Chromosome-level wild Hevea brasiliensis genome provides new tools for genomic-assisted breeding and valuable loci to elevate rubber yield.</title>
        <authorList>
            <person name="Cheng H."/>
            <person name="Song X."/>
            <person name="Hu Y."/>
            <person name="Wu T."/>
            <person name="Yang Q."/>
            <person name="An Z."/>
            <person name="Feng S."/>
            <person name="Deng Z."/>
            <person name="Wu W."/>
            <person name="Zeng X."/>
            <person name="Tu M."/>
            <person name="Wang X."/>
            <person name="Huang H."/>
        </authorList>
    </citation>
    <scope>NUCLEOTIDE SEQUENCE [LARGE SCALE GENOMIC DNA]</scope>
    <source>
        <strain evidence="3">MT/VB/25A 57/8</strain>
    </source>
</reference>
<organism evidence="3 4">
    <name type="scientific">Hevea brasiliensis</name>
    <name type="common">Para rubber tree</name>
    <name type="synonym">Siphonia brasiliensis</name>
    <dbReference type="NCBI Taxonomy" id="3981"/>
    <lineage>
        <taxon>Eukaryota</taxon>
        <taxon>Viridiplantae</taxon>
        <taxon>Streptophyta</taxon>
        <taxon>Embryophyta</taxon>
        <taxon>Tracheophyta</taxon>
        <taxon>Spermatophyta</taxon>
        <taxon>Magnoliopsida</taxon>
        <taxon>eudicotyledons</taxon>
        <taxon>Gunneridae</taxon>
        <taxon>Pentapetalae</taxon>
        <taxon>rosids</taxon>
        <taxon>fabids</taxon>
        <taxon>Malpighiales</taxon>
        <taxon>Euphorbiaceae</taxon>
        <taxon>Crotonoideae</taxon>
        <taxon>Micrandreae</taxon>
        <taxon>Hevea</taxon>
    </lineage>
</organism>
<dbReference type="PROSITE" id="PS51257">
    <property type="entry name" value="PROKAR_LIPOPROTEIN"/>
    <property type="match status" value="1"/>
</dbReference>